<dbReference type="AlphaFoldDB" id="A0A517MUE3"/>
<dbReference type="PROSITE" id="PS51257">
    <property type="entry name" value="PROKAR_LIPOPROTEIN"/>
    <property type="match status" value="1"/>
</dbReference>
<name>A0A517MUE3_9BACT</name>
<dbReference type="Proteomes" id="UP000319852">
    <property type="component" value="Chromosome"/>
</dbReference>
<organism evidence="2 3">
    <name type="scientific">Adhaeretor mobilis</name>
    <dbReference type="NCBI Taxonomy" id="1930276"/>
    <lineage>
        <taxon>Bacteria</taxon>
        <taxon>Pseudomonadati</taxon>
        <taxon>Planctomycetota</taxon>
        <taxon>Planctomycetia</taxon>
        <taxon>Pirellulales</taxon>
        <taxon>Lacipirellulaceae</taxon>
        <taxon>Adhaeretor</taxon>
    </lineage>
</organism>
<dbReference type="OrthoDB" id="289094at2"/>
<proteinExistence type="predicted"/>
<keyword evidence="1" id="KW-0732">Signal</keyword>
<evidence type="ECO:0000313" key="2">
    <source>
        <dbReference type="EMBL" id="QDS98503.1"/>
    </source>
</evidence>
<sequence precursor="true">MRKISLAAVLAVLLSTLGCGGDGLDRHDLSGMVTFKGAPVPAGSISFRPDQSKGGSGPTGYAKIEDGEFSTYGTGKGAMTGPVKVMIEGAVSKKPMSARLFPIYKTDIEVSGDKTEFDFEVPEQAARVKQKQRKR</sequence>
<feature type="chain" id="PRO_5021790804" description="Lipoprotein" evidence="1">
    <location>
        <begin position="22"/>
        <end position="135"/>
    </location>
</feature>
<evidence type="ECO:0000313" key="3">
    <source>
        <dbReference type="Proteomes" id="UP000319852"/>
    </source>
</evidence>
<keyword evidence="3" id="KW-1185">Reference proteome</keyword>
<dbReference type="RefSeq" id="WP_145059677.1">
    <property type="nucleotide sequence ID" value="NZ_CP036263.1"/>
</dbReference>
<evidence type="ECO:0008006" key="4">
    <source>
        <dbReference type="Google" id="ProtNLM"/>
    </source>
</evidence>
<dbReference type="EMBL" id="CP036263">
    <property type="protein sequence ID" value="QDS98503.1"/>
    <property type="molecule type" value="Genomic_DNA"/>
</dbReference>
<feature type="signal peptide" evidence="1">
    <location>
        <begin position="1"/>
        <end position="21"/>
    </location>
</feature>
<evidence type="ECO:0000256" key="1">
    <source>
        <dbReference type="SAM" id="SignalP"/>
    </source>
</evidence>
<accession>A0A517MUE3</accession>
<reference evidence="2 3" key="1">
    <citation type="submission" date="2019-02" db="EMBL/GenBank/DDBJ databases">
        <title>Deep-cultivation of Planctomycetes and their phenomic and genomic characterization uncovers novel biology.</title>
        <authorList>
            <person name="Wiegand S."/>
            <person name="Jogler M."/>
            <person name="Boedeker C."/>
            <person name="Pinto D."/>
            <person name="Vollmers J."/>
            <person name="Rivas-Marin E."/>
            <person name="Kohn T."/>
            <person name="Peeters S.H."/>
            <person name="Heuer A."/>
            <person name="Rast P."/>
            <person name="Oberbeckmann S."/>
            <person name="Bunk B."/>
            <person name="Jeske O."/>
            <person name="Meyerdierks A."/>
            <person name="Storesund J.E."/>
            <person name="Kallscheuer N."/>
            <person name="Luecker S."/>
            <person name="Lage O.M."/>
            <person name="Pohl T."/>
            <person name="Merkel B.J."/>
            <person name="Hornburger P."/>
            <person name="Mueller R.-W."/>
            <person name="Bruemmer F."/>
            <person name="Labrenz M."/>
            <person name="Spormann A.M."/>
            <person name="Op den Camp H."/>
            <person name="Overmann J."/>
            <person name="Amann R."/>
            <person name="Jetten M.S.M."/>
            <person name="Mascher T."/>
            <person name="Medema M.H."/>
            <person name="Devos D.P."/>
            <person name="Kaster A.-K."/>
            <person name="Ovreas L."/>
            <person name="Rohde M."/>
            <person name="Galperin M.Y."/>
            <person name="Jogler C."/>
        </authorList>
    </citation>
    <scope>NUCLEOTIDE SEQUENCE [LARGE SCALE GENOMIC DNA]</scope>
    <source>
        <strain evidence="2 3">HG15A2</strain>
    </source>
</reference>
<dbReference type="KEGG" id="amob:HG15A2_17830"/>
<gene>
    <name evidence="2" type="ORF">HG15A2_17830</name>
</gene>
<protein>
    <recommendedName>
        <fullName evidence="4">Lipoprotein</fullName>
    </recommendedName>
</protein>